<dbReference type="InterPro" id="IPR040227">
    <property type="entry name" value="Nibrin-rel"/>
</dbReference>
<dbReference type="GO" id="GO:0000724">
    <property type="term" value="P:double-strand break repair via homologous recombination"/>
    <property type="evidence" value="ECO:0007669"/>
    <property type="project" value="TreeGrafter"/>
</dbReference>
<dbReference type="EMBL" id="LAVV01000999">
    <property type="protein sequence ID" value="KNZ63868.1"/>
    <property type="molecule type" value="Genomic_DNA"/>
</dbReference>
<feature type="region of interest" description="Disordered" evidence="1">
    <location>
        <begin position="106"/>
        <end position="125"/>
    </location>
</feature>
<dbReference type="Proteomes" id="UP000037035">
    <property type="component" value="Unassembled WGS sequence"/>
</dbReference>
<dbReference type="STRING" id="27349.A0A0L6VT40"/>
<name>A0A0L6VT40_9BASI</name>
<evidence type="ECO:0008006" key="4">
    <source>
        <dbReference type="Google" id="ProtNLM"/>
    </source>
</evidence>
<feature type="compositionally biased region" description="Low complexity" evidence="1">
    <location>
        <begin position="481"/>
        <end position="490"/>
    </location>
</feature>
<feature type="region of interest" description="Disordered" evidence="1">
    <location>
        <begin position="466"/>
        <end position="525"/>
    </location>
</feature>
<dbReference type="OrthoDB" id="2506609at2759"/>
<dbReference type="PANTHER" id="PTHR12162">
    <property type="entry name" value="NIBRIN-RELATED"/>
    <property type="match status" value="1"/>
</dbReference>
<evidence type="ECO:0000256" key="1">
    <source>
        <dbReference type="SAM" id="MobiDB-lite"/>
    </source>
</evidence>
<reference evidence="2 3" key="1">
    <citation type="submission" date="2015-08" db="EMBL/GenBank/DDBJ databases">
        <title>Next Generation Sequencing and Analysis of the Genome of Puccinia sorghi L Schw, the Causal Agent of Maize Common Rust.</title>
        <authorList>
            <person name="Rochi L."/>
            <person name="Burguener G."/>
            <person name="Darino M."/>
            <person name="Turjanski A."/>
            <person name="Kreff E."/>
            <person name="Dieguez M.J."/>
            <person name="Sacco F."/>
        </authorList>
    </citation>
    <scope>NUCLEOTIDE SEQUENCE [LARGE SCALE GENOMIC DNA]</scope>
    <source>
        <strain evidence="2 3">RO10H11247</strain>
    </source>
</reference>
<evidence type="ECO:0000313" key="2">
    <source>
        <dbReference type="EMBL" id="KNZ63868.1"/>
    </source>
</evidence>
<keyword evidence="3" id="KW-1185">Reference proteome</keyword>
<comment type="caution">
    <text evidence="2">The sequence shown here is derived from an EMBL/GenBank/DDBJ whole genome shotgun (WGS) entry which is preliminary data.</text>
</comment>
<gene>
    <name evidence="2" type="ORF">VP01_108g5</name>
</gene>
<proteinExistence type="predicted"/>
<dbReference type="VEuPathDB" id="FungiDB:VP01_108g5"/>
<dbReference type="AlphaFoldDB" id="A0A0L6VT40"/>
<feature type="region of interest" description="Disordered" evidence="1">
    <location>
        <begin position="839"/>
        <end position="861"/>
    </location>
</feature>
<evidence type="ECO:0000313" key="3">
    <source>
        <dbReference type="Proteomes" id="UP000037035"/>
    </source>
</evidence>
<protein>
    <recommendedName>
        <fullName evidence="4">BRCT domain-containing protein</fullName>
    </recommendedName>
</protein>
<feature type="compositionally biased region" description="Acidic residues" evidence="1">
    <location>
        <begin position="790"/>
        <end position="799"/>
    </location>
</feature>
<dbReference type="GO" id="GO:0030870">
    <property type="term" value="C:Mre11 complex"/>
    <property type="evidence" value="ECO:0007669"/>
    <property type="project" value="InterPro"/>
</dbReference>
<accession>A0A0L6VT40</accession>
<feature type="region of interest" description="Disordered" evidence="1">
    <location>
        <begin position="640"/>
        <end position="802"/>
    </location>
</feature>
<feature type="region of interest" description="Disordered" evidence="1">
    <location>
        <begin position="593"/>
        <end position="626"/>
    </location>
</feature>
<dbReference type="GO" id="GO:0007095">
    <property type="term" value="P:mitotic G2 DNA damage checkpoint signaling"/>
    <property type="evidence" value="ECO:0007669"/>
    <property type="project" value="InterPro"/>
</dbReference>
<dbReference type="GO" id="GO:0003684">
    <property type="term" value="F:damaged DNA binding"/>
    <property type="evidence" value="ECO:0007669"/>
    <property type="project" value="TreeGrafter"/>
</dbReference>
<dbReference type="PANTHER" id="PTHR12162:SF0">
    <property type="entry name" value="NIBRIN"/>
    <property type="match status" value="1"/>
</dbReference>
<organism evidence="2 3">
    <name type="scientific">Puccinia sorghi</name>
    <dbReference type="NCBI Taxonomy" id="27349"/>
    <lineage>
        <taxon>Eukaryota</taxon>
        <taxon>Fungi</taxon>
        <taxon>Dikarya</taxon>
        <taxon>Basidiomycota</taxon>
        <taxon>Pucciniomycotina</taxon>
        <taxon>Pucciniomycetes</taxon>
        <taxon>Pucciniales</taxon>
        <taxon>Pucciniaceae</taxon>
        <taxon>Puccinia</taxon>
    </lineage>
</organism>
<feature type="compositionally biased region" description="Polar residues" evidence="1">
    <location>
        <begin position="760"/>
        <end position="780"/>
    </location>
</feature>
<sequence>MEEVESKGLIGEIFCILPIRLCPAHHRRFSPQRVMWIIEGEFRDPEAANNLSESPVAFSSIGNLDKNVEVTLQQRWLRPARVYSLGRDALNDFSREKPKTLSRHRSITFDAGPYPTGELQDPNEPPKQYSLTLTNHSLKDLSLTRGGNKSDILIKSESPLTVESGDIITFNSSDPSPGSIRFLWRPVNLCFSLLKPEKRKSIQDDSKDAGLKTIHLLNLLSIDRVSGFSFSVSRCPNKEHTHFLPLPLAPTLAIGCALVHGIQLISDSWLKDFLQATRIELPATQKKLAVLKKKADESEEKYAQRCHIMTSLHRSKAKGVSPLEKDYKSNWENLVTRLAVDNIPDAFKSWLRDPDKLCPNRQRNQLFSDCSVILLAIPEDKDSSAIEQIICGGSGKIVVHSSPLDWSSPLLPQLQKLWPRWSGSRHQILIGTNGFISETDCEGQAIKTTDDLLHAICDVKKDRLVDPSTDSCEVPSGGGPSDDPASADDAPLLERRSSPTPRGRQRAHLTMDAPVPPRSLELGVGDHSTVTEVDSLQLIRRTASRTDNERMDALLPLDGEKVDEMEMLKKLATINNLADDTIVVRTAQTLNQTRAENPCSLDKGSESRSPSPDSRPPLLKRKAREPAEVDLDRYLPFLGQQVRETPASPGQLIHADCLNESAPLKKRPKLDHRPPDAEPTRTALSALQLDEVDINTIEGPASKMLREATQRQNSSKRKASTDLSPGEEDGPSENLERREQTQKKARIQTRRQGLERSRSDLSTGNEKGTQRKTSARSSAKSPKKTRLQVEEEDENEAAEIGEQFLSVQISGKRLTEEEIQTNLEFNRLRITKPPVLLKTKPISTTTRPIGWDEEDQSENELREMDEWAHKGTQPASSKSFFKVKYVSLVKKQPPISREDSGHRSADVRSRNFKKFIPVRPIPACFRCISSQDR</sequence>